<comment type="caution">
    <text evidence="1">The sequence shown here is derived from an EMBL/GenBank/DDBJ whole genome shotgun (WGS) entry which is preliminary data.</text>
</comment>
<reference evidence="1" key="1">
    <citation type="submission" date="2022-09" db="EMBL/GenBank/DDBJ databases">
        <title>Intensive care unit water sources are persistently colonized with multi-drug resistant bacteria and are the site of extensive horizontal gene transfer of antibiotic resistance genes.</title>
        <authorList>
            <person name="Diorio-Toth L."/>
        </authorList>
    </citation>
    <scope>NUCLEOTIDE SEQUENCE</scope>
    <source>
        <strain evidence="1">GD03920</strain>
    </source>
</reference>
<dbReference type="Proteomes" id="UP001159915">
    <property type="component" value="Unassembled WGS sequence"/>
</dbReference>
<protein>
    <submittedName>
        <fullName evidence="1">Uncharacterized protein</fullName>
    </submittedName>
</protein>
<proteinExistence type="predicted"/>
<dbReference type="RefSeq" id="WP_031380729.1">
    <property type="nucleotide sequence ID" value="NZ_JAOCBE010000002.1"/>
</dbReference>
<accession>A0AA42MXY6</accession>
<evidence type="ECO:0000313" key="2">
    <source>
        <dbReference type="Proteomes" id="UP001159915"/>
    </source>
</evidence>
<dbReference type="AlphaFoldDB" id="A0AA42MXY6"/>
<name>A0AA42MXY6_ACIJO</name>
<sequence length="259" mass="29908">MPQYANKLLKHNNWRIPRRVINLFCAKQGGTIREGNKYYFEPYVLFPDGEYKSQGTFACKVNNEFVWAVLANATQVQPDGTPSERYRYRFNLTVLPVEQYAQRFLEPQTNEEIVLKNKVDPTFAAKEQQRLDERRKERDAALAKWKDFDKKAIANAPTKNDIGKTICTDSKYIEAMPDKRIVDNVYMTNLAAARFGDIVAKLEDVSPDGKNIKINLRGIGDSSTGQIKVNDKWQYKGMEIKNGTVTWEPSYNWRVCSYI</sequence>
<dbReference type="EMBL" id="JAOCBE010000002">
    <property type="protein sequence ID" value="MDH0970976.1"/>
    <property type="molecule type" value="Genomic_DNA"/>
</dbReference>
<evidence type="ECO:0000313" key="1">
    <source>
        <dbReference type="EMBL" id="MDH0970976.1"/>
    </source>
</evidence>
<gene>
    <name evidence="1" type="ORF">N5C10_17660</name>
</gene>
<organism evidence="1 2">
    <name type="scientific">Acinetobacter johnsonii</name>
    <dbReference type="NCBI Taxonomy" id="40214"/>
    <lineage>
        <taxon>Bacteria</taxon>
        <taxon>Pseudomonadati</taxon>
        <taxon>Pseudomonadota</taxon>
        <taxon>Gammaproteobacteria</taxon>
        <taxon>Moraxellales</taxon>
        <taxon>Moraxellaceae</taxon>
        <taxon>Acinetobacter</taxon>
    </lineage>
</organism>